<name>A0A9D4LIV5_DREPO</name>
<gene>
    <name evidence="1" type="ORF">DPMN_100826</name>
</gene>
<proteinExistence type="predicted"/>
<organism evidence="1 2">
    <name type="scientific">Dreissena polymorpha</name>
    <name type="common">Zebra mussel</name>
    <name type="synonym">Mytilus polymorpha</name>
    <dbReference type="NCBI Taxonomy" id="45954"/>
    <lineage>
        <taxon>Eukaryota</taxon>
        <taxon>Metazoa</taxon>
        <taxon>Spiralia</taxon>
        <taxon>Lophotrochozoa</taxon>
        <taxon>Mollusca</taxon>
        <taxon>Bivalvia</taxon>
        <taxon>Autobranchia</taxon>
        <taxon>Heteroconchia</taxon>
        <taxon>Euheterodonta</taxon>
        <taxon>Imparidentia</taxon>
        <taxon>Neoheterodontei</taxon>
        <taxon>Myida</taxon>
        <taxon>Dreissenoidea</taxon>
        <taxon>Dreissenidae</taxon>
        <taxon>Dreissena</taxon>
    </lineage>
</organism>
<evidence type="ECO:0000313" key="2">
    <source>
        <dbReference type="Proteomes" id="UP000828390"/>
    </source>
</evidence>
<dbReference type="AlphaFoldDB" id="A0A9D4LIV5"/>
<dbReference type="Proteomes" id="UP000828390">
    <property type="component" value="Unassembled WGS sequence"/>
</dbReference>
<sequence length="52" mass="5503">MRSGPADLPSFNSLMAFLISSFVGAQHLIDRSLVAGRIYGGFAGACLLSNSW</sequence>
<dbReference type="EMBL" id="JAIWYP010000003">
    <property type="protein sequence ID" value="KAH3858207.1"/>
    <property type="molecule type" value="Genomic_DNA"/>
</dbReference>
<reference evidence="1" key="1">
    <citation type="journal article" date="2019" name="bioRxiv">
        <title>The Genome of the Zebra Mussel, Dreissena polymorpha: A Resource for Invasive Species Research.</title>
        <authorList>
            <person name="McCartney M.A."/>
            <person name="Auch B."/>
            <person name="Kono T."/>
            <person name="Mallez S."/>
            <person name="Zhang Y."/>
            <person name="Obille A."/>
            <person name="Becker A."/>
            <person name="Abrahante J.E."/>
            <person name="Garbe J."/>
            <person name="Badalamenti J.P."/>
            <person name="Herman A."/>
            <person name="Mangelson H."/>
            <person name="Liachko I."/>
            <person name="Sullivan S."/>
            <person name="Sone E.D."/>
            <person name="Koren S."/>
            <person name="Silverstein K.A.T."/>
            <person name="Beckman K.B."/>
            <person name="Gohl D.M."/>
        </authorList>
    </citation>
    <scope>NUCLEOTIDE SEQUENCE</scope>
    <source>
        <strain evidence="1">Duluth1</strain>
        <tissue evidence="1">Whole animal</tissue>
    </source>
</reference>
<reference evidence="1" key="2">
    <citation type="submission" date="2020-11" db="EMBL/GenBank/DDBJ databases">
        <authorList>
            <person name="McCartney M.A."/>
            <person name="Auch B."/>
            <person name="Kono T."/>
            <person name="Mallez S."/>
            <person name="Becker A."/>
            <person name="Gohl D.M."/>
            <person name="Silverstein K.A.T."/>
            <person name="Koren S."/>
            <person name="Bechman K.B."/>
            <person name="Herman A."/>
            <person name="Abrahante J.E."/>
            <person name="Garbe J."/>
        </authorList>
    </citation>
    <scope>NUCLEOTIDE SEQUENCE</scope>
    <source>
        <strain evidence="1">Duluth1</strain>
        <tissue evidence="1">Whole animal</tissue>
    </source>
</reference>
<accession>A0A9D4LIV5</accession>
<keyword evidence="2" id="KW-1185">Reference proteome</keyword>
<protein>
    <submittedName>
        <fullName evidence="1">Uncharacterized protein</fullName>
    </submittedName>
</protein>
<comment type="caution">
    <text evidence="1">The sequence shown here is derived from an EMBL/GenBank/DDBJ whole genome shotgun (WGS) entry which is preliminary data.</text>
</comment>
<evidence type="ECO:0000313" key="1">
    <source>
        <dbReference type="EMBL" id="KAH3858207.1"/>
    </source>
</evidence>